<accession>A0A1X7ACM9</accession>
<dbReference type="InterPro" id="IPR028992">
    <property type="entry name" value="Hedgehog/Intein_dom"/>
</dbReference>
<sequence>MATTFDVFYLGTGPSIDPTEGNATSENAAALVGNTYGGVGDSLVNQIQSLSPGTAGFGGGTASGYDVDNSVINDQFKIDGGPDQTMDGMAIYNATITYIDGTTATITATVFQDTNGNLYLAPEVTQNTDQDALEAKPIRSVTLDSLVSANSFVFADRSASNYAVCFTAGTAIRTPQGDRLTDDLRVGDQVTTMDNGPQPIRWIGRKKLGHAALLAKPDLRPILILIPKGVLGARATCWSRPSTGCCWAVTIWCAPNTW</sequence>
<reference evidence="3" key="1">
    <citation type="submission" date="2017-03" db="EMBL/GenBank/DDBJ databases">
        <authorList>
            <person name="Rodrigo-Torres L."/>
            <person name="Arahal R.D."/>
            <person name="Lucena T."/>
        </authorList>
    </citation>
    <scope>NUCLEOTIDE SEQUENCE [LARGE SCALE GENOMIC DNA]</scope>
    <source>
        <strain evidence="3">CECT 8370</strain>
    </source>
</reference>
<protein>
    <recommendedName>
        <fullName evidence="1">Hedgehog/Intein (Hint) domain-containing protein</fullName>
    </recommendedName>
</protein>
<dbReference type="AlphaFoldDB" id="A0A1X7ACM9"/>
<evidence type="ECO:0000259" key="1">
    <source>
        <dbReference type="Pfam" id="PF13403"/>
    </source>
</evidence>
<dbReference type="Pfam" id="PF13403">
    <property type="entry name" value="Hint_2"/>
    <property type="match status" value="1"/>
</dbReference>
<feature type="domain" description="Hedgehog/Intein (Hint)" evidence="1">
    <location>
        <begin position="164"/>
        <end position="233"/>
    </location>
</feature>
<evidence type="ECO:0000313" key="3">
    <source>
        <dbReference type="Proteomes" id="UP000194012"/>
    </source>
</evidence>
<dbReference type="InterPro" id="IPR036844">
    <property type="entry name" value="Hint_dom_sf"/>
</dbReference>
<name>A0A1X7ACM9_9RHOB</name>
<dbReference type="Proteomes" id="UP000194012">
    <property type="component" value="Unassembled WGS sequence"/>
</dbReference>
<proteinExistence type="predicted"/>
<gene>
    <name evidence="2" type="ORF">ROG8370_03885</name>
</gene>
<organism evidence="2 3">
    <name type="scientific">Roseovarius gaetbuli</name>
    <dbReference type="NCBI Taxonomy" id="1356575"/>
    <lineage>
        <taxon>Bacteria</taxon>
        <taxon>Pseudomonadati</taxon>
        <taxon>Pseudomonadota</taxon>
        <taxon>Alphaproteobacteria</taxon>
        <taxon>Rhodobacterales</taxon>
        <taxon>Roseobacteraceae</taxon>
        <taxon>Roseovarius</taxon>
    </lineage>
</organism>
<dbReference type="OrthoDB" id="6305173at2"/>
<dbReference type="SUPFAM" id="SSF51294">
    <property type="entry name" value="Hedgehog/intein (Hint) domain"/>
    <property type="match status" value="1"/>
</dbReference>
<dbReference type="EMBL" id="FWFJ01000085">
    <property type="protein sequence ID" value="SLN76486.1"/>
    <property type="molecule type" value="Genomic_DNA"/>
</dbReference>
<keyword evidence="3" id="KW-1185">Reference proteome</keyword>
<evidence type="ECO:0000313" key="2">
    <source>
        <dbReference type="EMBL" id="SLN76486.1"/>
    </source>
</evidence>